<gene>
    <name evidence="1" type="ORF">DXV75_16760</name>
</gene>
<keyword evidence="2" id="KW-1185">Reference proteome</keyword>
<dbReference type="OrthoDB" id="9793188at2"/>
<sequence length="154" mass="17918">MDERDEKALSDIEKFGCHVLKVMEGDGEPCFSYSIGINKKQCKPDLIIVGLKLDLAHSIINNYKNRLLAGESFEPGKYYSDFLEGFDVCFIKMDKSYYEEYVGWGLWLHDGDDFEMLQLIWPTTDGFWPWFNDTSKFYRWAKPILNESGALSEI</sequence>
<reference evidence="2" key="1">
    <citation type="submission" date="2018-08" db="EMBL/GenBank/DDBJ databases">
        <authorList>
            <person name="Zhang J."/>
            <person name="Du Z.-J."/>
        </authorList>
    </citation>
    <scope>NUCLEOTIDE SEQUENCE [LARGE SCALE GENOMIC DNA]</scope>
    <source>
        <strain evidence="2">KCTC 52655</strain>
    </source>
</reference>
<evidence type="ECO:0000313" key="1">
    <source>
        <dbReference type="EMBL" id="RDV23892.1"/>
    </source>
</evidence>
<dbReference type="InterPro" id="IPR025358">
    <property type="entry name" value="DUF4262"/>
</dbReference>
<comment type="caution">
    <text evidence="1">The sequence shown here is derived from an EMBL/GenBank/DDBJ whole genome shotgun (WGS) entry which is preliminary data.</text>
</comment>
<evidence type="ECO:0000313" key="2">
    <source>
        <dbReference type="Proteomes" id="UP000256561"/>
    </source>
</evidence>
<name>A0A3D8M430_9ALTE</name>
<dbReference type="Proteomes" id="UP000256561">
    <property type="component" value="Unassembled WGS sequence"/>
</dbReference>
<proteinExistence type="predicted"/>
<protein>
    <submittedName>
        <fullName evidence="1">DUF4262 domain-containing protein</fullName>
    </submittedName>
</protein>
<dbReference type="EMBL" id="QRHA01000020">
    <property type="protein sequence ID" value="RDV23892.1"/>
    <property type="molecule type" value="Genomic_DNA"/>
</dbReference>
<dbReference type="RefSeq" id="WP_115594577.1">
    <property type="nucleotide sequence ID" value="NZ_QRHA01000020.1"/>
</dbReference>
<dbReference type="AlphaFoldDB" id="A0A3D8M430"/>
<organism evidence="1 2">
    <name type="scientific">Alteromonas aestuariivivens</name>
    <dbReference type="NCBI Taxonomy" id="1938339"/>
    <lineage>
        <taxon>Bacteria</taxon>
        <taxon>Pseudomonadati</taxon>
        <taxon>Pseudomonadota</taxon>
        <taxon>Gammaproteobacteria</taxon>
        <taxon>Alteromonadales</taxon>
        <taxon>Alteromonadaceae</taxon>
        <taxon>Alteromonas/Salinimonas group</taxon>
        <taxon>Alteromonas</taxon>
    </lineage>
</organism>
<dbReference type="Pfam" id="PF14081">
    <property type="entry name" value="DUF4262"/>
    <property type="match status" value="1"/>
</dbReference>
<accession>A0A3D8M430</accession>